<dbReference type="InterPro" id="IPR013792">
    <property type="entry name" value="RNA3'P_cycl/enolpyr_Trfase_a/b"/>
</dbReference>
<dbReference type="Pfam" id="PF00275">
    <property type="entry name" value="EPSP_synthase"/>
    <property type="match status" value="1"/>
</dbReference>
<dbReference type="InterPro" id="IPR036968">
    <property type="entry name" value="Enolpyruvate_Tfrase_sf"/>
</dbReference>
<keyword evidence="9 12" id="KW-0961">Cell wall biogenesis/degradation</keyword>
<dbReference type="CDD" id="cd01555">
    <property type="entry name" value="UdpNAET"/>
    <property type="match status" value="1"/>
</dbReference>
<proteinExistence type="inferred from homology"/>
<comment type="caution">
    <text evidence="12">Lacks conserved residue(s) required for the propagation of feature annotation.</text>
</comment>
<evidence type="ECO:0000256" key="4">
    <source>
        <dbReference type="ARBA" id="ARBA00022618"/>
    </source>
</evidence>
<gene>
    <name evidence="12 14" type="primary">murA</name>
    <name evidence="14" type="ORF">J4050_07445</name>
</gene>
<dbReference type="EMBL" id="JAGEVF010000004">
    <property type="protein sequence ID" value="MBO3116575.1"/>
    <property type="molecule type" value="Genomic_DNA"/>
</dbReference>
<evidence type="ECO:0000256" key="8">
    <source>
        <dbReference type="ARBA" id="ARBA00023306"/>
    </source>
</evidence>
<feature type="binding site" evidence="12">
    <location>
        <position position="97"/>
    </location>
    <ligand>
        <name>UDP-N-acetyl-alpha-D-glucosamine</name>
        <dbReference type="ChEBI" id="CHEBI:57705"/>
    </ligand>
</feature>
<dbReference type="InterPro" id="IPR001986">
    <property type="entry name" value="Enolpyruvate_Tfrase_dom"/>
</dbReference>
<feature type="domain" description="Enolpyruvate transferase" evidence="13">
    <location>
        <begin position="7"/>
        <end position="425"/>
    </location>
</feature>
<evidence type="ECO:0000256" key="11">
    <source>
        <dbReference type="ARBA" id="ARBA00047527"/>
    </source>
</evidence>
<comment type="subcellular location">
    <subcellularLocation>
        <location evidence="1 12">Cytoplasm</location>
    </subcellularLocation>
</comment>
<feature type="active site" description="Proton donor" evidence="12">
    <location>
        <position position="121"/>
    </location>
</feature>
<dbReference type="Proteomes" id="UP000676776">
    <property type="component" value="Unassembled WGS sequence"/>
</dbReference>
<feature type="binding site" evidence="12">
    <location>
        <position position="320"/>
    </location>
    <ligand>
        <name>UDP-N-acetyl-alpha-D-glucosamine</name>
        <dbReference type="ChEBI" id="CHEBI:57705"/>
    </ligand>
</feature>
<feature type="binding site" evidence="12">
    <location>
        <begin position="22"/>
        <end position="23"/>
    </location>
    <ligand>
        <name>phosphoenolpyruvate</name>
        <dbReference type="ChEBI" id="CHEBI:58702"/>
    </ligand>
</feature>
<dbReference type="InterPro" id="IPR050068">
    <property type="entry name" value="MurA_subfamily"/>
</dbReference>
<comment type="similarity">
    <text evidence="10 12">Belongs to the EPSP synthase family. MurA subfamily.</text>
</comment>
<sequence length="438" mass="48068">MGTFRIEGGHKLQGAIKPQGAKNEALQILCAVLLTAEPVKIHNIPDIVDVNKLIKLLSNLGVKVEKLGPNTYSFTADEVNLNYLESEAFKIEGGGLRGSIMIVGPLLARFGRGYIPKPGGDKIGRRRLDTHFEGFINLGAKFRYNREDHFYGVEAEKLKGTYMLLDEASVTGTANIVMAAVLAEGTTTVYNAACEPYLQQLCKMLNRMGAKISGIGSNMLIIEGVDSLKGTEHTMLPDMIEIGSWIGLAAMTKSELTIKDVSWNDLGQIPNVFRRLGIRVEQHGDDIYIPAHTDGYQIQKFIDGSILTIADAPWPGFTPDLLSIVLVIATQARGEVLVHQKMFESRLFFVDKLIDMGAKIILCDPHRATVIGHDFRSQLKATTMTSPDIRAGISLLIAALSAKGTSVIHNIEQIDRGYENIDERLRAIGAKIERLEGN</sequence>
<feature type="binding site" evidence="12">
    <location>
        <position position="342"/>
    </location>
    <ligand>
        <name>UDP-N-acetyl-alpha-D-glucosamine</name>
        <dbReference type="ChEBI" id="CHEBI:57705"/>
    </ligand>
</feature>
<keyword evidence="3 12" id="KW-0963">Cytoplasm</keyword>
<dbReference type="RefSeq" id="WP_208153856.1">
    <property type="nucleotide sequence ID" value="NZ_JAGEVF010000004.1"/>
</dbReference>
<dbReference type="PANTHER" id="PTHR43783:SF1">
    <property type="entry name" value="UDP-N-ACETYLGLUCOSAMINE 1-CARBOXYVINYLTRANSFERASE"/>
    <property type="match status" value="1"/>
</dbReference>
<dbReference type="Gene3D" id="3.65.10.10">
    <property type="entry name" value="Enolpyruvate transferase domain"/>
    <property type="match status" value="2"/>
</dbReference>
<evidence type="ECO:0000256" key="10">
    <source>
        <dbReference type="ARBA" id="ARBA00038367"/>
    </source>
</evidence>
<dbReference type="PANTHER" id="PTHR43783">
    <property type="entry name" value="UDP-N-ACETYLGLUCOSAMINE 1-CARBOXYVINYLTRANSFERASE"/>
    <property type="match status" value="1"/>
</dbReference>
<dbReference type="InterPro" id="IPR005750">
    <property type="entry name" value="UDP_GlcNAc_COvinyl_MurA"/>
</dbReference>
<dbReference type="NCBIfam" id="TIGR01072">
    <property type="entry name" value="murA"/>
    <property type="match status" value="1"/>
</dbReference>
<evidence type="ECO:0000256" key="2">
    <source>
        <dbReference type="ARBA" id="ARBA00004752"/>
    </source>
</evidence>
<evidence type="ECO:0000259" key="13">
    <source>
        <dbReference type="Pfam" id="PF00275"/>
    </source>
</evidence>
<name>A0ABS3T4A5_9FLAO</name>
<dbReference type="HAMAP" id="MF_00111">
    <property type="entry name" value="MurA"/>
    <property type="match status" value="1"/>
</dbReference>
<dbReference type="GO" id="GO:0008760">
    <property type="term" value="F:UDP-N-acetylglucosamine 1-carboxyvinyltransferase activity"/>
    <property type="evidence" value="ECO:0007669"/>
    <property type="project" value="UniProtKB-EC"/>
</dbReference>
<accession>A0ABS3T4A5</accession>
<keyword evidence="15" id="KW-1185">Reference proteome</keyword>
<evidence type="ECO:0000256" key="3">
    <source>
        <dbReference type="ARBA" id="ARBA00022490"/>
    </source>
</evidence>
<evidence type="ECO:0000256" key="9">
    <source>
        <dbReference type="ARBA" id="ARBA00023316"/>
    </source>
</evidence>
<protein>
    <recommendedName>
        <fullName evidence="12">UDP-N-acetylglucosamine 1-carboxyvinyltransferase</fullName>
        <ecNumber evidence="12">2.5.1.7</ecNumber>
    </recommendedName>
    <alternativeName>
        <fullName evidence="12">Enoylpyruvate transferase</fullName>
    </alternativeName>
    <alternativeName>
        <fullName evidence="12">UDP-N-acetylglucosamine enolpyruvyl transferase</fullName>
        <shortName evidence="12">EPT</shortName>
    </alternativeName>
</protein>
<comment type="pathway">
    <text evidence="2 12">Cell wall biogenesis; peptidoglycan biosynthesis.</text>
</comment>
<comment type="caution">
    <text evidence="14">The sequence shown here is derived from an EMBL/GenBank/DDBJ whole genome shotgun (WGS) entry which is preliminary data.</text>
</comment>
<evidence type="ECO:0000313" key="14">
    <source>
        <dbReference type="EMBL" id="MBO3116575.1"/>
    </source>
</evidence>
<evidence type="ECO:0000256" key="7">
    <source>
        <dbReference type="ARBA" id="ARBA00022984"/>
    </source>
</evidence>
<keyword evidence="7 12" id="KW-0573">Peptidoglycan synthesis</keyword>
<dbReference type="NCBIfam" id="NF006873">
    <property type="entry name" value="PRK09369.1"/>
    <property type="match status" value="1"/>
</dbReference>
<evidence type="ECO:0000313" key="15">
    <source>
        <dbReference type="Proteomes" id="UP000676776"/>
    </source>
</evidence>
<organism evidence="14 15">
    <name type="scientific">Winogradskyella pelagia</name>
    <dbReference type="NCBI Taxonomy" id="2819984"/>
    <lineage>
        <taxon>Bacteria</taxon>
        <taxon>Pseudomonadati</taxon>
        <taxon>Bacteroidota</taxon>
        <taxon>Flavobacteriia</taxon>
        <taxon>Flavobacteriales</taxon>
        <taxon>Flavobacteriaceae</taxon>
        <taxon>Winogradskyella</taxon>
    </lineage>
</organism>
<evidence type="ECO:0000256" key="1">
    <source>
        <dbReference type="ARBA" id="ARBA00004496"/>
    </source>
</evidence>
<dbReference type="SUPFAM" id="SSF55205">
    <property type="entry name" value="EPT/RTPC-like"/>
    <property type="match status" value="1"/>
</dbReference>
<keyword evidence="5 12" id="KW-0808">Transferase</keyword>
<keyword evidence="6 12" id="KW-0133">Cell shape</keyword>
<evidence type="ECO:0000256" key="12">
    <source>
        <dbReference type="HAMAP-Rule" id="MF_00111"/>
    </source>
</evidence>
<dbReference type="EC" id="2.5.1.7" evidence="12"/>
<evidence type="ECO:0000256" key="6">
    <source>
        <dbReference type="ARBA" id="ARBA00022960"/>
    </source>
</evidence>
<comment type="function">
    <text evidence="12">Cell wall formation. Adds enolpyruvyl to UDP-N-acetylglucosamine.</text>
</comment>
<keyword evidence="8 12" id="KW-0131">Cell cycle</keyword>
<keyword evidence="4 12" id="KW-0132">Cell division</keyword>
<evidence type="ECO:0000256" key="5">
    <source>
        <dbReference type="ARBA" id="ARBA00022679"/>
    </source>
</evidence>
<reference evidence="14 15" key="1">
    <citation type="submission" date="2021-03" db="EMBL/GenBank/DDBJ databases">
        <title>Winogradskyella sp. nov., isolated from costal sediment.</title>
        <authorList>
            <person name="Gao C."/>
        </authorList>
    </citation>
    <scope>NUCLEOTIDE SEQUENCE [LARGE SCALE GENOMIC DNA]</scope>
    <source>
        <strain evidence="14 15">DF17</strain>
    </source>
</reference>
<comment type="catalytic activity">
    <reaction evidence="11 12">
        <text>phosphoenolpyruvate + UDP-N-acetyl-alpha-D-glucosamine = UDP-N-acetyl-3-O-(1-carboxyvinyl)-alpha-D-glucosamine + phosphate</text>
        <dbReference type="Rhea" id="RHEA:18681"/>
        <dbReference type="ChEBI" id="CHEBI:43474"/>
        <dbReference type="ChEBI" id="CHEBI:57705"/>
        <dbReference type="ChEBI" id="CHEBI:58702"/>
        <dbReference type="ChEBI" id="CHEBI:68483"/>
        <dbReference type="EC" id="2.5.1.7"/>
    </reaction>
</comment>